<protein>
    <submittedName>
        <fullName evidence="4 5">Fanconi anemia core complex-associated protein 24 pseudonuclease domain-containing protein</fullName>
    </submittedName>
</protein>
<feature type="compositionally biased region" description="Polar residues" evidence="1">
    <location>
        <begin position="196"/>
        <end position="212"/>
    </location>
</feature>
<dbReference type="Proteomes" id="UP000046395">
    <property type="component" value="Unassembled WGS sequence"/>
</dbReference>
<dbReference type="Gene3D" id="3.40.50.10130">
    <property type="match status" value="1"/>
</dbReference>
<evidence type="ECO:0000259" key="2">
    <source>
        <dbReference type="Pfam" id="PF17949"/>
    </source>
</evidence>
<reference evidence="3" key="2">
    <citation type="submission" date="2014-03" db="EMBL/GenBank/DDBJ databases">
        <title>The whipworm genome and dual-species transcriptomics of an intimate host-pathogen interaction.</title>
        <authorList>
            <person name="Foth B.J."/>
            <person name="Tsai I.J."/>
            <person name="Reid A.J."/>
            <person name="Bancroft A.J."/>
            <person name="Nichol S."/>
            <person name="Tracey A."/>
            <person name="Holroyd N."/>
            <person name="Cotton J.A."/>
            <person name="Stanley E.J."/>
            <person name="Zarowiecki M."/>
            <person name="Liu J.Z."/>
            <person name="Huckvale T."/>
            <person name="Cooper P.J."/>
            <person name="Grencis R.K."/>
            <person name="Berriman M."/>
        </authorList>
    </citation>
    <scope>NUCLEOTIDE SEQUENCE [LARGE SCALE GENOMIC DNA]</scope>
    <source>
        <strain evidence="3">Edinburgh</strain>
    </source>
</reference>
<evidence type="ECO:0000313" key="3">
    <source>
        <dbReference type="Proteomes" id="UP000046395"/>
    </source>
</evidence>
<dbReference type="InterPro" id="IPR026985">
    <property type="entry name" value="FAAP24"/>
</dbReference>
<dbReference type="Gene3D" id="1.10.150.20">
    <property type="entry name" value="5' to 3' exonuclease, C-terminal subdomain"/>
    <property type="match status" value="1"/>
</dbReference>
<dbReference type="WBParaSite" id="TMUE_2000010605.1">
    <property type="protein sequence ID" value="TMUE_2000010605.1"/>
    <property type="gene ID" value="WBGene00288942"/>
</dbReference>
<evidence type="ECO:0000313" key="5">
    <source>
        <dbReference type="WBParaSite" id="TMUE_2000010605.1"/>
    </source>
</evidence>
<dbReference type="PANTHER" id="PTHR31786:SF2">
    <property type="entry name" value="FANCONI ANEMIA CORE COMPLEX-ASSOCIATED PROTEIN 24"/>
    <property type="match status" value="1"/>
</dbReference>
<dbReference type="Pfam" id="PF17949">
    <property type="entry name" value="PND"/>
    <property type="match status" value="1"/>
</dbReference>
<evidence type="ECO:0000256" key="1">
    <source>
        <dbReference type="SAM" id="MobiDB-lite"/>
    </source>
</evidence>
<dbReference type="InterPro" id="IPR040646">
    <property type="entry name" value="PND"/>
</dbReference>
<sequence>MKTIIVGCKWRHEELGKQLLASSKFHGQVIFTDEVKDVDFVIPEAAVGIYVICNNDEENMNARRKVVLMRRHNDQIIGVVIVRRIPNDTKNFLRLQKLATIDFGFNILIVTTVEQAAKFVHALATARRAEVVCEATTPTAGDLIKPLQALPKMGPVRAKKLLQRFGSISAVCTASVEELAEVVGEKAAQEVKDFMSSDNRSSSDKPGTSWQM</sequence>
<dbReference type="Pfam" id="PF14520">
    <property type="entry name" value="HHH_5"/>
    <property type="match status" value="1"/>
</dbReference>
<dbReference type="GO" id="GO:0036297">
    <property type="term" value="P:interstrand cross-link repair"/>
    <property type="evidence" value="ECO:0007669"/>
    <property type="project" value="InterPro"/>
</dbReference>
<organism evidence="3 4">
    <name type="scientific">Trichuris muris</name>
    <name type="common">Mouse whipworm</name>
    <dbReference type="NCBI Taxonomy" id="70415"/>
    <lineage>
        <taxon>Eukaryota</taxon>
        <taxon>Metazoa</taxon>
        <taxon>Ecdysozoa</taxon>
        <taxon>Nematoda</taxon>
        <taxon>Enoplea</taxon>
        <taxon>Dorylaimia</taxon>
        <taxon>Trichinellida</taxon>
        <taxon>Trichuridae</taxon>
        <taxon>Trichuris</taxon>
    </lineage>
</organism>
<feature type="domain" description="Fanconi anemia core complex-associated protein 24 pseudonuclease" evidence="2">
    <location>
        <begin position="4"/>
        <end position="121"/>
    </location>
</feature>
<reference evidence="4 5" key="3">
    <citation type="submission" date="2019-12" db="UniProtKB">
        <authorList>
            <consortium name="WormBaseParasite"/>
        </authorList>
    </citation>
    <scope>IDENTIFICATION</scope>
</reference>
<dbReference type="WBParaSite" id="TMUE_0000002429.1">
    <property type="protein sequence ID" value="TMUE_0000002429.1"/>
    <property type="gene ID" value="WBGene00298270"/>
</dbReference>
<dbReference type="SUPFAM" id="SSF47781">
    <property type="entry name" value="RuvA domain 2-like"/>
    <property type="match status" value="1"/>
</dbReference>
<name>A0A5S6Q5H9_TRIMR</name>
<dbReference type="GO" id="GO:0043240">
    <property type="term" value="C:Fanconi anaemia nuclear complex"/>
    <property type="evidence" value="ECO:0007669"/>
    <property type="project" value="InterPro"/>
</dbReference>
<dbReference type="PANTHER" id="PTHR31786">
    <property type="entry name" value="FANCONI ANEMIA CORE COMPLEX-ASSOCIATED PROTEIN 24"/>
    <property type="match status" value="1"/>
</dbReference>
<dbReference type="AlphaFoldDB" id="A0A5S6Q5H9"/>
<accession>A0A5S6Q5H9</accession>
<evidence type="ECO:0000313" key="4">
    <source>
        <dbReference type="WBParaSite" id="TMUE_0000002429.1"/>
    </source>
</evidence>
<dbReference type="GO" id="GO:0003682">
    <property type="term" value="F:chromatin binding"/>
    <property type="evidence" value="ECO:0007669"/>
    <property type="project" value="TreeGrafter"/>
</dbReference>
<reference evidence="3" key="1">
    <citation type="submission" date="2013-11" db="EMBL/GenBank/DDBJ databases">
        <authorList>
            <person name="Aslett M."/>
        </authorList>
    </citation>
    <scope>NUCLEOTIDE SEQUENCE [LARGE SCALE GENOMIC DNA]</scope>
    <source>
        <strain evidence="3">Edinburgh</strain>
    </source>
</reference>
<feature type="region of interest" description="Disordered" evidence="1">
    <location>
        <begin position="193"/>
        <end position="212"/>
    </location>
</feature>
<keyword evidence="3" id="KW-1185">Reference proteome</keyword>
<dbReference type="STRING" id="70415.A0A5S6Q5H9"/>
<proteinExistence type="predicted"/>
<dbReference type="InterPro" id="IPR010994">
    <property type="entry name" value="RuvA_2-like"/>
</dbReference>